<keyword evidence="1" id="KW-1133">Transmembrane helix</keyword>
<dbReference type="AlphaFoldDB" id="A0A5B7KIZ1"/>
<gene>
    <name evidence="2" type="ORF">E2C01_102695</name>
</gene>
<keyword evidence="3" id="KW-1185">Reference proteome</keyword>
<keyword evidence="1" id="KW-0472">Membrane</keyword>
<accession>A0A5B7KIZ1</accession>
<evidence type="ECO:0000313" key="3">
    <source>
        <dbReference type="Proteomes" id="UP000324222"/>
    </source>
</evidence>
<dbReference type="EMBL" id="VSRR010153395">
    <property type="protein sequence ID" value="MPD06864.1"/>
    <property type="molecule type" value="Genomic_DNA"/>
</dbReference>
<dbReference type="Proteomes" id="UP000324222">
    <property type="component" value="Unassembled WGS sequence"/>
</dbReference>
<evidence type="ECO:0000256" key="1">
    <source>
        <dbReference type="SAM" id="Phobius"/>
    </source>
</evidence>
<reference evidence="2 3" key="1">
    <citation type="submission" date="2019-05" db="EMBL/GenBank/DDBJ databases">
        <title>Another draft genome of Portunus trituberculatus and its Hox gene families provides insights of decapod evolution.</title>
        <authorList>
            <person name="Jeong J.-H."/>
            <person name="Song I."/>
            <person name="Kim S."/>
            <person name="Choi T."/>
            <person name="Kim D."/>
            <person name="Ryu S."/>
            <person name="Kim W."/>
        </authorList>
    </citation>
    <scope>NUCLEOTIDE SEQUENCE [LARGE SCALE GENOMIC DNA]</scope>
    <source>
        <tissue evidence="2">Muscle</tissue>
    </source>
</reference>
<organism evidence="2 3">
    <name type="scientific">Portunus trituberculatus</name>
    <name type="common">Swimming crab</name>
    <name type="synonym">Neptunus trituberculatus</name>
    <dbReference type="NCBI Taxonomy" id="210409"/>
    <lineage>
        <taxon>Eukaryota</taxon>
        <taxon>Metazoa</taxon>
        <taxon>Ecdysozoa</taxon>
        <taxon>Arthropoda</taxon>
        <taxon>Crustacea</taxon>
        <taxon>Multicrustacea</taxon>
        <taxon>Malacostraca</taxon>
        <taxon>Eumalacostraca</taxon>
        <taxon>Eucarida</taxon>
        <taxon>Decapoda</taxon>
        <taxon>Pleocyemata</taxon>
        <taxon>Brachyura</taxon>
        <taxon>Eubrachyura</taxon>
        <taxon>Portunoidea</taxon>
        <taxon>Portunidae</taxon>
        <taxon>Portuninae</taxon>
        <taxon>Portunus</taxon>
    </lineage>
</organism>
<name>A0A5B7KIZ1_PORTR</name>
<sequence length="178" mass="19315">MIGEAGRKIWAKEPEAFELCEHEEFLSVSVVTVVTKGCVYSVEKPRQFNCIIVNIFLYVFFLPLNAVRVEGGEGWGGTRRCRFVSWIVFFVVLVVLVVVLVVAMAALVVVVFVELLLVSVSGAGSGREGFWGCGSPDVSSAIRRAGGEHGLVSPEEEDSCGGNEMVGGVFCFCSLYFC</sequence>
<feature type="transmembrane region" description="Helical" evidence="1">
    <location>
        <begin position="48"/>
        <end position="66"/>
    </location>
</feature>
<keyword evidence="1" id="KW-0812">Transmembrane</keyword>
<comment type="caution">
    <text evidence="2">The sequence shown here is derived from an EMBL/GenBank/DDBJ whole genome shotgun (WGS) entry which is preliminary data.</text>
</comment>
<protein>
    <submittedName>
        <fullName evidence="2">Uncharacterized protein</fullName>
    </submittedName>
</protein>
<evidence type="ECO:0000313" key="2">
    <source>
        <dbReference type="EMBL" id="MPD06864.1"/>
    </source>
</evidence>
<feature type="transmembrane region" description="Helical" evidence="1">
    <location>
        <begin position="86"/>
        <end position="117"/>
    </location>
</feature>
<proteinExistence type="predicted"/>